<dbReference type="EMBL" id="FPKR01000001">
    <property type="protein sequence ID" value="SFZ70426.1"/>
    <property type="molecule type" value="Genomic_DNA"/>
</dbReference>
<dbReference type="Proteomes" id="UP000186513">
    <property type="component" value="Unassembled WGS sequence"/>
</dbReference>
<evidence type="ECO:0000313" key="2">
    <source>
        <dbReference type="EMBL" id="SFZ70426.1"/>
    </source>
</evidence>
<evidence type="ECO:0000313" key="3">
    <source>
        <dbReference type="Proteomes" id="UP000186513"/>
    </source>
</evidence>
<sequence length="77" mass="8543">MRGVWLRRSGVVLAWALSLAALVFAALAAFSLLTTAWRQYAYGGDAYGPAWSRMVWQLGCLVLAGALWRGLRTWRQG</sequence>
<organism evidence="2 3">
    <name type="scientific">Chitinimonas taiwanensis DSM 18899</name>
    <dbReference type="NCBI Taxonomy" id="1121279"/>
    <lineage>
        <taxon>Bacteria</taxon>
        <taxon>Pseudomonadati</taxon>
        <taxon>Pseudomonadota</taxon>
        <taxon>Betaproteobacteria</taxon>
        <taxon>Neisseriales</taxon>
        <taxon>Chitinibacteraceae</taxon>
        <taxon>Chitinimonas</taxon>
    </lineage>
</organism>
<keyword evidence="1" id="KW-0812">Transmembrane</keyword>
<keyword evidence="3" id="KW-1185">Reference proteome</keyword>
<reference evidence="2 3" key="1">
    <citation type="submission" date="2016-11" db="EMBL/GenBank/DDBJ databases">
        <authorList>
            <person name="Jaros S."/>
            <person name="Januszkiewicz K."/>
            <person name="Wedrychowicz H."/>
        </authorList>
    </citation>
    <scope>NUCLEOTIDE SEQUENCE [LARGE SCALE GENOMIC DNA]</scope>
    <source>
        <strain evidence="2 3">DSM 18899</strain>
    </source>
</reference>
<keyword evidence="1" id="KW-0472">Membrane</keyword>
<evidence type="ECO:0000256" key="1">
    <source>
        <dbReference type="SAM" id="Phobius"/>
    </source>
</evidence>
<keyword evidence="1" id="KW-1133">Transmembrane helix</keyword>
<name>A0A1K2H412_9NEIS</name>
<dbReference type="RefSeq" id="WP_139255984.1">
    <property type="nucleotide sequence ID" value="NZ_FPKR01000001.1"/>
</dbReference>
<proteinExistence type="predicted"/>
<gene>
    <name evidence="2" type="ORF">SAMN02745887_00202</name>
</gene>
<feature type="transmembrane region" description="Helical" evidence="1">
    <location>
        <begin position="12"/>
        <end position="34"/>
    </location>
</feature>
<accession>A0A1K2H412</accession>
<protein>
    <submittedName>
        <fullName evidence="2">Uncharacterized protein</fullName>
    </submittedName>
</protein>
<dbReference type="AlphaFoldDB" id="A0A1K2H412"/>
<feature type="transmembrane region" description="Helical" evidence="1">
    <location>
        <begin position="54"/>
        <end position="71"/>
    </location>
</feature>